<reference evidence="3" key="1">
    <citation type="submission" date="2017-11" db="EMBL/GenBank/DDBJ databases">
        <authorList>
            <person name="Zhu W."/>
        </authorList>
    </citation>
    <scope>NUCLEOTIDE SEQUENCE [LARGE SCALE GENOMIC DNA]</scope>
    <source>
        <strain evidence="3">CAU 1183</strain>
    </source>
</reference>
<dbReference type="EMBL" id="PIOC01000003">
    <property type="protein sequence ID" value="RDW21376.1"/>
    <property type="molecule type" value="Genomic_DNA"/>
</dbReference>
<evidence type="ECO:0000259" key="1">
    <source>
        <dbReference type="PROSITE" id="PS50943"/>
    </source>
</evidence>
<dbReference type="InterPro" id="IPR001387">
    <property type="entry name" value="Cro/C1-type_HTH"/>
</dbReference>
<dbReference type="GO" id="GO:0003677">
    <property type="term" value="F:DNA binding"/>
    <property type="evidence" value="ECO:0007669"/>
    <property type="project" value="InterPro"/>
</dbReference>
<dbReference type="Gene3D" id="1.10.260.40">
    <property type="entry name" value="lambda repressor-like DNA-binding domains"/>
    <property type="match status" value="1"/>
</dbReference>
<dbReference type="Proteomes" id="UP000257143">
    <property type="component" value="Unassembled WGS sequence"/>
</dbReference>
<gene>
    <name evidence="2" type="ORF">CWR48_02935</name>
</gene>
<dbReference type="PROSITE" id="PS50943">
    <property type="entry name" value="HTH_CROC1"/>
    <property type="match status" value="1"/>
</dbReference>
<evidence type="ECO:0000313" key="2">
    <source>
        <dbReference type="EMBL" id="RDW21376.1"/>
    </source>
</evidence>
<dbReference type="OrthoDB" id="8115576at2"/>
<accession>A0A3D8PYZ2</accession>
<evidence type="ECO:0000313" key="3">
    <source>
        <dbReference type="Proteomes" id="UP000257143"/>
    </source>
</evidence>
<dbReference type="AlphaFoldDB" id="A0A3D8PYZ2"/>
<dbReference type="InterPro" id="IPR010982">
    <property type="entry name" value="Lambda_DNA-bd_dom_sf"/>
</dbReference>
<protein>
    <recommendedName>
        <fullName evidence="1">HTH cro/C1-type domain-containing protein</fullName>
    </recommendedName>
</protein>
<proteinExistence type="predicted"/>
<keyword evidence="3" id="KW-1185">Reference proteome</keyword>
<comment type="caution">
    <text evidence="2">The sequence shown here is derived from an EMBL/GenBank/DDBJ whole genome shotgun (WGS) entry which is preliminary data.</text>
</comment>
<dbReference type="CDD" id="cd00093">
    <property type="entry name" value="HTH_XRE"/>
    <property type="match status" value="1"/>
</dbReference>
<dbReference type="SUPFAM" id="SSF47413">
    <property type="entry name" value="lambda repressor-like DNA-binding domains"/>
    <property type="match status" value="1"/>
</dbReference>
<dbReference type="RefSeq" id="WP_115771547.1">
    <property type="nucleotide sequence ID" value="NZ_PIOC01000003.1"/>
</dbReference>
<organism evidence="2 3">
    <name type="scientific">Oceanobacillus arenosus</name>
    <dbReference type="NCBI Taxonomy" id="1229153"/>
    <lineage>
        <taxon>Bacteria</taxon>
        <taxon>Bacillati</taxon>
        <taxon>Bacillota</taxon>
        <taxon>Bacilli</taxon>
        <taxon>Bacillales</taxon>
        <taxon>Bacillaceae</taxon>
        <taxon>Oceanobacillus</taxon>
    </lineage>
</organism>
<feature type="domain" description="HTH cro/C1-type" evidence="1">
    <location>
        <begin position="8"/>
        <end position="39"/>
    </location>
</feature>
<name>A0A3D8PYZ2_9BACI</name>
<dbReference type="Pfam" id="PF13560">
    <property type="entry name" value="HTH_31"/>
    <property type="match status" value="1"/>
</dbReference>
<sequence>MESFGRRLENLREKNGYSKKEVSIKLGYSENTYGNYERGIEIQH</sequence>